<evidence type="ECO:0000313" key="3">
    <source>
        <dbReference type="EMBL" id="MBD7986264.1"/>
    </source>
</evidence>
<comment type="caution">
    <text evidence="3">The sequence shown here is derived from an EMBL/GenBank/DDBJ whole genome shotgun (WGS) entry which is preliminary data.</text>
</comment>
<dbReference type="PANTHER" id="PTHR43861:SF3">
    <property type="entry name" value="PUTATIVE (AFU_ORTHOLOGUE AFUA_2G14390)-RELATED"/>
    <property type="match status" value="1"/>
</dbReference>
<name>A0ABR8UF68_9BACL</name>
<dbReference type="PANTHER" id="PTHR43861">
    <property type="entry name" value="TRANS-ACONITATE 2-METHYLTRANSFERASE-RELATED"/>
    <property type="match status" value="1"/>
</dbReference>
<dbReference type="GO" id="GO:0008168">
    <property type="term" value="F:methyltransferase activity"/>
    <property type="evidence" value="ECO:0007669"/>
    <property type="project" value="UniProtKB-KW"/>
</dbReference>
<dbReference type="RefSeq" id="WP_191696088.1">
    <property type="nucleotide sequence ID" value="NZ_JACSQN010000026.1"/>
</dbReference>
<dbReference type="GO" id="GO:0032259">
    <property type="term" value="P:methylation"/>
    <property type="evidence" value="ECO:0007669"/>
    <property type="project" value="UniProtKB-KW"/>
</dbReference>
<keyword evidence="3" id="KW-0489">Methyltransferase</keyword>
<dbReference type="SUPFAM" id="SSF53335">
    <property type="entry name" value="S-adenosyl-L-methionine-dependent methyltransferases"/>
    <property type="match status" value="1"/>
</dbReference>
<feature type="domain" description="Methyltransferase" evidence="2">
    <location>
        <begin position="36"/>
        <end position="161"/>
    </location>
</feature>
<sequence length="198" mass="22467">METDVFEQMAKRYDSEDRIELAKIIVEEIRPLLRDSKSKSLLDYGSGTGLISLEFTDLVDSVLLVDSSKQMVEVAKAKIAQKGITNTKVLHTDFTQETPKLKADIVLLSLVLLHVPDTKKIVQELFNILNKDGMLVIIDFDKNDKINHPTVHNGFSHEELKARLSEVGFKSSEIKTFYYGKNIFMKQDASMFILNSTK</sequence>
<dbReference type="Pfam" id="PF13847">
    <property type="entry name" value="Methyltransf_31"/>
    <property type="match status" value="1"/>
</dbReference>
<evidence type="ECO:0000313" key="4">
    <source>
        <dbReference type="Proteomes" id="UP000626786"/>
    </source>
</evidence>
<evidence type="ECO:0000259" key="2">
    <source>
        <dbReference type="Pfam" id="PF13847"/>
    </source>
</evidence>
<proteinExistence type="predicted"/>
<keyword evidence="4" id="KW-1185">Reference proteome</keyword>
<dbReference type="CDD" id="cd02440">
    <property type="entry name" value="AdoMet_MTases"/>
    <property type="match status" value="1"/>
</dbReference>
<evidence type="ECO:0000256" key="1">
    <source>
        <dbReference type="ARBA" id="ARBA00022679"/>
    </source>
</evidence>
<dbReference type="Gene3D" id="3.40.50.150">
    <property type="entry name" value="Vaccinia Virus protein VP39"/>
    <property type="match status" value="1"/>
</dbReference>
<dbReference type="InterPro" id="IPR025714">
    <property type="entry name" value="Methyltranfer_dom"/>
</dbReference>
<keyword evidence="1" id="KW-0808">Transferase</keyword>
<reference evidence="3 4" key="1">
    <citation type="submission" date="2020-08" db="EMBL/GenBank/DDBJ databases">
        <title>A Genomic Blueprint of the Chicken Gut Microbiome.</title>
        <authorList>
            <person name="Gilroy R."/>
            <person name="Ravi A."/>
            <person name="Getino M."/>
            <person name="Pursley I."/>
            <person name="Horton D.L."/>
            <person name="Alikhan N.-F."/>
            <person name="Baker D."/>
            <person name="Gharbi K."/>
            <person name="Hall N."/>
            <person name="Watson M."/>
            <person name="Adriaenssens E.M."/>
            <person name="Foster-Nyarko E."/>
            <person name="Jarju S."/>
            <person name="Secka A."/>
            <person name="Antonio M."/>
            <person name="Oren A."/>
            <person name="Chaudhuri R."/>
            <person name="La Ragione R.M."/>
            <person name="Hildebrand F."/>
            <person name="Pallen M.J."/>
        </authorList>
    </citation>
    <scope>NUCLEOTIDE SEQUENCE [LARGE SCALE GENOMIC DNA]</scope>
    <source>
        <strain evidence="3 4">Sa2YVA2</strain>
    </source>
</reference>
<accession>A0ABR8UF68</accession>
<organism evidence="3 4">
    <name type="scientific">Sporosarcina quadrami</name>
    <dbReference type="NCBI Taxonomy" id="2762234"/>
    <lineage>
        <taxon>Bacteria</taxon>
        <taxon>Bacillati</taxon>
        <taxon>Bacillota</taxon>
        <taxon>Bacilli</taxon>
        <taxon>Bacillales</taxon>
        <taxon>Caryophanaceae</taxon>
        <taxon>Sporosarcina</taxon>
    </lineage>
</organism>
<dbReference type="InterPro" id="IPR029063">
    <property type="entry name" value="SAM-dependent_MTases_sf"/>
</dbReference>
<dbReference type="EMBL" id="JACSQN010000026">
    <property type="protein sequence ID" value="MBD7986264.1"/>
    <property type="molecule type" value="Genomic_DNA"/>
</dbReference>
<gene>
    <name evidence="3" type="ORF">H9649_16965</name>
</gene>
<dbReference type="Proteomes" id="UP000626786">
    <property type="component" value="Unassembled WGS sequence"/>
</dbReference>
<protein>
    <submittedName>
        <fullName evidence="3">Methyltransferase domain-containing protein</fullName>
    </submittedName>
</protein>